<proteinExistence type="predicted"/>
<comment type="caution">
    <text evidence="1">The sequence shown here is derived from an EMBL/GenBank/DDBJ whole genome shotgun (WGS) entry which is preliminary data.</text>
</comment>
<gene>
    <name evidence="1" type="ORF">EHW67_18090</name>
</gene>
<dbReference type="EMBL" id="RQPJ01000021">
    <property type="protein sequence ID" value="RTE52106.1"/>
    <property type="molecule type" value="Genomic_DNA"/>
</dbReference>
<name>A0A3S0AWU7_9FLAO</name>
<dbReference type="AlphaFoldDB" id="A0A3S0AWU7"/>
<dbReference type="RefSeq" id="WP_126163791.1">
    <property type="nucleotide sequence ID" value="NZ_RQPJ01000021.1"/>
</dbReference>
<evidence type="ECO:0000313" key="1">
    <source>
        <dbReference type="EMBL" id="RTE52106.1"/>
    </source>
</evidence>
<accession>A0A3S0AWU7</accession>
<dbReference type="Proteomes" id="UP000267585">
    <property type="component" value="Unassembled WGS sequence"/>
</dbReference>
<organism evidence="1 2">
    <name type="scientific">Arenibacter aquaticus</name>
    <dbReference type="NCBI Taxonomy" id="2489054"/>
    <lineage>
        <taxon>Bacteria</taxon>
        <taxon>Pseudomonadati</taxon>
        <taxon>Bacteroidota</taxon>
        <taxon>Flavobacteriia</taxon>
        <taxon>Flavobacteriales</taxon>
        <taxon>Flavobacteriaceae</taxon>
        <taxon>Arenibacter</taxon>
    </lineage>
</organism>
<sequence length="312" mass="36609">MKLSLTAILLLLMSSCKQNNSDWIDRSKHEGLYNIGYSELFETYATQEEPKNIKKTVENLEQAKLYYDKVFSEDLAFAVLFVDNENWNDYAFSPPPGMPQAYYEGNIVLGLGKSAIAMRAEQGLKEMPKDNLEALKVHLGNNIDLDLFYRDALSLHELAHLYQFYRTGRNFQRRWFNELFGNLCQIGASKNLPTQEVFNQMDAYQMFLIKADRWGEINYTTLMEFEEHYFDIMKQGRNYGWYQTQFYEKAKALYANFGDDFIDSFRDFLIETKPEEIGNLSDGELQKLIRQKFGPEASEMLKWKYNTEVAHK</sequence>
<evidence type="ECO:0000313" key="2">
    <source>
        <dbReference type="Proteomes" id="UP000267585"/>
    </source>
</evidence>
<keyword evidence="2" id="KW-1185">Reference proteome</keyword>
<protein>
    <recommendedName>
        <fullName evidence="3">DUF1570 domain-containing protein</fullName>
    </recommendedName>
</protein>
<reference evidence="1 2" key="1">
    <citation type="submission" date="2018-11" db="EMBL/GenBank/DDBJ databases">
        <title>Arenibacter aquaticus sp.nov., a marine bacterium isolated from surface seawater in the South China Sea.</title>
        <authorList>
            <person name="Guo J."/>
            <person name="Sun J."/>
        </authorList>
    </citation>
    <scope>NUCLEOTIDE SEQUENCE [LARGE SCALE GENOMIC DNA]</scope>
    <source>
        <strain evidence="1 2">GUO666</strain>
    </source>
</reference>
<dbReference type="OrthoDB" id="834090at2"/>
<dbReference type="PROSITE" id="PS51257">
    <property type="entry name" value="PROKAR_LIPOPROTEIN"/>
    <property type="match status" value="1"/>
</dbReference>
<evidence type="ECO:0008006" key="3">
    <source>
        <dbReference type="Google" id="ProtNLM"/>
    </source>
</evidence>